<proteinExistence type="predicted"/>
<dbReference type="CDD" id="cd00093">
    <property type="entry name" value="HTH_XRE"/>
    <property type="match status" value="1"/>
</dbReference>
<evidence type="ECO:0000259" key="1">
    <source>
        <dbReference type="PROSITE" id="PS50943"/>
    </source>
</evidence>
<dbReference type="Gene3D" id="1.10.260.40">
    <property type="entry name" value="lambda repressor-like DNA-binding domains"/>
    <property type="match status" value="1"/>
</dbReference>
<organism evidence="2 3">
    <name type="scientific">Thermopolyspora flexuosa</name>
    <dbReference type="NCBI Taxonomy" id="103836"/>
    <lineage>
        <taxon>Bacteria</taxon>
        <taxon>Bacillati</taxon>
        <taxon>Actinomycetota</taxon>
        <taxon>Actinomycetes</taxon>
        <taxon>Streptosporangiales</taxon>
        <taxon>Streptosporangiaceae</taxon>
        <taxon>Thermopolyspora</taxon>
    </lineage>
</organism>
<dbReference type="EMBL" id="VFPQ01000001">
    <property type="protein sequence ID" value="TQM75806.1"/>
    <property type="molecule type" value="Genomic_DNA"/>
</dbReference>
<evidence type="ECO:0000313" key="3">
    <source>
        <dbReference type="Proteomes" id="UP000319213"/>
    </source>
</evidence>
<dbReference type="Pfam" id="PF13560">
    <property type="entry name" value="HTH_31"/>
    <property type="match status" value="1"/>
</dbReference>
<dbReference type="OrthoDB" id="3213425at2"/>
<evidence type="ECO:0000313" key="2">
    <source>
        <dbReference type="EMBL" id="TQM75806.1"/>
    </source>
</evidence>
<dbReference type="InterPro" id="IPR010982">
    <property type="entry name" value="Lambda_DNA-bd_dom_sf"/>
</dbReference>
<name>A0A543IZ00_9ACTN</name>
<gene>
    <name evidence="2" type="ORF">FHX40_2525</name>
</gene>
<dbReference type="InterPro" id="IPR001387">
    <property type="entry name" value="Cro/C1-type_HTH"/>
</dbReference>
<dbReference type="SUPFAM" id="SSF47413">
    <property type="entry name" value="lambda repressor-like DNA-binding domains"/>
    <property type="match status" value="1"/>
</dbReference>
<accession>A0A543IZ00</accession>
<dbReference type="AlphaFoldDB" id="A0A543IZ00"/>
<keyword evidence="3" id="KW-1185">Reference proteome</keyword>
<protein>
    <submittedName>
        <fullName evidence="2">Helix-turn-helix protein</fullName>
    </submittedName>
</protein>
<sequence>MPGRRKNPERYRSLAHYFGARIRDLRDSYEHRTGRRLSLNELAARTGYSRSMISAIERGDHLPENGDRVRLIDQTLNANGELTCMWPLVQRLGRRPIDELIAAADSGNNNSVIPQGQDDDMQRRLLFRLTGLGLIAGPAFNDAEALRQLVEKAIGTAESSHVEDWEAVGRAHRHALATRPPAEVRDGLTADLAALQWSLAQAKPEHKADLQRSMAYMSVLYANALTRLGQYAAARRWWTTARRAADASGDLETRVRVRGNEAIYGLYDHRSPESVISLSREAQRMAGDMVSIGVLQTLAAEAQALAVMGRDHEARQRLNRLYAVADKIGERDDGLGWTPDSLWFVASWVHSYGGAARAADEAREEASRRLPAYQNAINLRLHQAIALARNGSHQEALRLATETISGLAPAYRSQVIMHTARQVQELVPPDQRKGSAFDDYRAAVLGSSSSL</sequence>
<dbReference type="RefSeq" id="WP_142259764.1">
    <property type="nucleotide sequence ID" value="NZ_BMPV01000001.1"/>
</dbReference>
<feature type="domain" description="HTH cro/C1-type" evidence="1">
    <location>
        <begin position="32"/>
        <end position="63"/>
    </location>
</feature>
<dbReference type="SMART" id="SM00530">
    <property type="entry name" value="HTH_XRE"/>
    <property type="match status" value="1"/>
</dbReference>
<dbReference type="GO" id="GO:0003677">
    <property type="term" value="F:DNA binding"/>
    <property type="evidence" value="ECO:0007669"/>
    <property type="project" value="InterPro"/>
</dbReference>
<dbReference type="Proteomes" id="UP000319213">
    <property type="component" value="Unassembled WGS sequence"/>
</dbReference>
<dbReference type="PROSITE" id="PS50943">
    <property type="entry name" value="HTH_CROC1"/>
    <property type="match status" value="1"/>
</dbReference>
<comment type="caution">
    <text evidence="2">The sequence shown here is derived from an EMBL/GenBank/DDBJ whole genome shotgun (WGS) entry which is preliminary data.</text>
</comment>
<reference evidence="2 3" key="1">
    <citation type="submission" date="2019-06" db="EMBL/GenBank/DDBJ databases">
        <title>Sequencing the genomes of 1000 actinobacteria strains.</title>
        <authorList>
            <person name="Klenk H.-P."/>
        </authorList>
    </citation>
    <scope>NUCLEOTIDE SEQUENCE [LARGE SCALE GENOMIC DNA]</scope>
    <source>
        <strain evidence="2 3">DSM 43186</strain>
    </source>
</reference>